<dbReference type="Gene3D" id="3.30.200.20">
    <property type="entry name" value="Phosphorylase Kinase, domain 1"/>
    <property type="match status" value="1"/>
</dbReference>
<dbReference type="Proteomes" id="UP000554482">
    <property type="component" value="Unassembled WGS sequence"/>
</dbReference>
<dbReference type="SUPFAM" id="SSF56112">
    <property type="entry name" value="Protein kinase-like (PK-like)"/>
    <property type="match status" value="1"/>
</dbReference>
<feature type="domain" description="Protein kinase" evidence="8">
    <location>
        <begin position="16"/>
        <end position="292"/>
    </location>
</feature>
<evidence type="ECO:0000256" key="6">
    <source>
        <dbReference type="PROSITE-ProRule" id="PRU10141"/>
    </source>
</evidence>
<evidence type="ECO:0000256" key="1">
    <source>
        <dbReference type="ARBA" id="ARBA00022527"/>
    </source>
</evidence>
<dbReference type="OrthoDB" id="2158884at2759"/>
<dbReference type="SMART" id="SM00220">
    <property type="entry name" value="S_TKc"/>
    <property type="match status" value="1"/>
</dbReference>
<dbReference type="Gene3D" id="1.10.510.10">
    <property type="entry name" value="Transferase(Phosphotransferase) domain 1"/>
    <property type="match status" value="1"/>
</dbReference>
<dbReference type="InterPro" id="IPR000719">
    <property type="entry name" value="Prot_kinase_dom"/>
</dbReference>
<comment type="caution">
    <text evidence="9">The sequence shown here is derived from an EMBL/GenBank/DDBJ whole genome shotgun (WGS) entry which is preliminary data.</text>
</comment>
<dbReference type="AlphaFoldDB" id="A0A7J6UYM6"/>
<evidence type="ECO:0000259" key="8">
    <source>
        <dbReference type="PROSITE" id="PS50011"/>
    </source>
</evidence>
<dbReference type="InterPro" id="IPR017441">
    <property type="entry name" value="Protein_kinase_ATP_BS"/>
</dbReference>
<dbReference type="InterPro" id="IPR050117">
    <property type="entry name" value="MAPK"/>
</dbReference>
<keyword evidence="1 7" id="KW-0723">Serine/threonine-protein kinase</keyword>
<dbReference type="PROSITE" id="PS00107">
    <property type="entry name" value="PROTEIN_KINASE_ATP"/>
    <property type="match status" value="1"/>
</dbReference>
<dbReference type="PANTHER" id="PTHR24055">
    <property type="entry name" value="MITOGEN-ACTIVATED PROTEIN KINASE"/>
    <property type="match status" value="1"/>
</dbReference>
<keyword evidence="5 6" id="KW-0067">ATP-binding</keyword>
<evidence type="ECO:0000256" key="5">
    <source>
        <dbReference type="ARBA" id="ARBA00022840"/>
    </source>
</evidence>
<protein>
    <submittedName>
        <fullName evidence="9">Kinase-like protein</fullName>
    </submittedName>
</protein>
<name>A0A7J6UYM6_THATH</name>
<dbReference type="InterPro" id="IPR011009">
    <property type="entry name" value="Kinase-like_dom_sf"/>
</dbReference>
<sequence length="325" mass="36794">MMMMGHQRSTNFYSKYVIDAKLGEGSFGCVYKAFDKYSGEVVAIKVLKYKGDAENMREAKILCVMKGHPNIVQLKNVIEEEGVLGGLVFEYMDSSLLKLIQDVKHSRIVFPEVVVRDCCFQILKGLDYMHKRGYFHRDLKPENLLVSKEGIIKIADLGSATKFIPDAPNTEYITTLWYRAPEVLLQSSYGTAIDMWAMGAIMAELFLLEALFPGDRATDQLYKICSMIGSPDDLSWLGADAELYDFPKFQGIQFSMLMRHVSEDAFDLMTQLLQWNPSKRPTTAEALRHPFFKPCYEVQTSSQCAPPMAFGSTRAGIHAHHQLLL</sequence>
<organism evidence="9 10">
    <name type="scientific">Thalictrum thalictroides</name>
    <name type="common">Rue-anemone</name>
    <name type="synonym">Anemone thalictroides</name>
    <dbReference type="NCBI Taxonomy" id="46969"/>
    <lineage>
        <taxon>Eukaryota</taxon>
        <taxon>Viridiplantae</taxon>
        <taxon>Streptophyta</taxon>
        <taxon>Embryophyta</taxon>
        <taxon>Tracheophyta</taxon>
        <taxon>Spermatophyta</taxon>
        <taxon>Magnoliopsida</taxon>
        <taxon>Ranunculales</taxon>
        <taxon>Ranunculaceae</taxon>
        <taxon>Thalictroideae</taxon>
        <taxon>Thalictrum</taxon>
    </lineage>
</organism>
<accession>A0A7J6UYM6</accession>
<evidence type="ECO:0000256" key="2">
    <source>
        <dbReference type="ARBA" id="ARBA00022679"/>
    </source>
</evidence>
<keyword evidence="4 9" id="KW-0418">Kinase</keyword>
<dbReference type="InterPro" id="IPR008271">
    <property type="entry name" value="Ser/Thr_kinase_AS"/>
</dbReference>
<comment type="similarity">
    <text evidence="7">Belongs to the protein kinase superfamily.</text>
</comment>
<dbReference type="GO" id="GO:0005524">
    <property type="term" value="F:ATP binding"/>
    <property type="evidence" value="ECO:0007669"/>
    <property type="project" value="UniProtKB-UniRule"/>
</dbReference>
<evidence type="ECO:0000256" key="4">
    <source>
        <dbReference type="ARBA" id="ARBA00022777"/>
    </source>
</evidence>
<keyword evidence="3 6" id="KW-0547">Nucleotide-binding</keyword>
<keyword evidence="2" id="KW-0808">Transferase</keyword>
<evidence type="ECO:0000256" key="7">
    <source>
        <dbReference type="RuleBase" id="RU000304"/>
    </source>
</evidence>
<evidence type="ECO:0000313" key="10">
    <source>
        <dbReference type="Proteomes" id="UP000554482"/>
    </source>
</evidence>
<dbReference type="EMBL" id="JABWDY010041299">
    <property type="protein sequence ID" value="KAF5177521.1"/>
    <property type="molecule type" value="Genomic_DNA"/>
</dbReference>
<gene>
    <name evidence="9" type="ORF">FRX31_032891</name>
</gene>
<dbReference type="GO" id="GO:0004674">
    <property type="term" value="F:protein serine/threonine kinase activity"/>
    <property type="evidence" value="ECO:0007669"/>
    <property type="project" value="UniProtKB-KW"/>
</dbReference>
<dbReference type="Pfam" id="PF00069">
    <property type="entry name" value="Pkinase"/>
    <property type="match status" value="1"/>
</dbReference>
<feature type="binding site" evidence="6">
    <location>
        <position position="45"/>
    </location>
    <ligand>
        <name>ATP</name>
        <dbReference type="ChEBI" id="CHEBI:30616"/>
    </ligand>
</feature>
<reference evidence="9 10" key="1">
    <citation type="submission" date="2020-06" db="EMBL/GenBank/DDBJ databases">
        <title>Transcriptomic and genomic resources for Thalictrum thalictroides and T. hernandezii: Facilitating candidate gene discovery in an emerging model plant lineage.</title>
        <authorList>
            <person name="Arias T."/>
            <person name="Riano-Pachon D.M."/>
            <person name="Di Stilio V.S."/>
        </authorList>
    </citation>
    <scope>NUCLEOTIDE SEQUENCE [LARGE SCALE GENOMIC DNA]</scope>
    <source>
        <strain evidence="10">cv. WT478/WT964</strain>
        <tissue evidence="9">Leaves</tissue>
    </source>
</reference>
<dbReference type="PROSITE" id="PS00108">
    <property type="entry name" value="PROTEIN_KINASE_ST"/>
    <property type="match status" value="1"/>
</dbReference>
<evidence type="ECO:0000256" key="3">
    <source>
        <dbReference type="ARBA" id="ARBA00022741"/>
    </source>
</evidence>
<evidence type="ECO:0000313" key="9">
    <source>
        <dbReference type="EMBL" id="KAF5177521.1"/>
    </source>
</evidence>
<dbReference type="FunFam" id="1.10.510.10:FF:000624">
    <property type="entry name" value="Mitogen-activated protein kinase"/>
    <property type="match status" value="1"/>
</dbReference>
<keyword evidence="10" id="KW-1185">Reference proteome</keyword>
<dbReference type="PROSITE" id="PS50011">
    <property type="entry name" value="PROTEIN_KINASE_DOM"/>
    <property type="match status" value="1"/>
</dbReference>
<proteinExistence type="inferred from homology"/>